<organism evidence="1">
    <name type="scientific">mine drainage metagenome</name>
    <dbReference type="NCBI Taxonomy" id="410659"/>
    <lineage>
        <taxon>unclassified sequences</taxon>
        <taxon>metagenomes</taxon>
        <taxon>ecological metagenomes</taxon>
    </lineage>
</organism>
<dbReference type="InterPro" id="IPR010921">
    <property type="entry name" value="Trp_repressor/repl_initiator"/>
</dbReference>
<evidence type="ECO:0000313" key="1">
    <source>
        <dbReference type="EMBL" id="EQD53332.1"/>
    </source>
</evidence>
<accession>T1A8J6</accession>
<sequence length="104" mass="11459">MTTGKTRSAEEKLQIVLEGMAPRANISEVCRRHGISSTAYYEWRTKALAGMKQGLKTTPGGAETELRHENARLKKLVAEYALINDRLQETLEGRPQGKNDGGSS</sequence>
<dbReference type="AlphaFoldDB" id="T1A8J6"/>
<reference evidence="1" key="2">
    <citation type="journal article" date="2014" name="ISME J.">
        <title>Microbial stratification in low pH oxic and suboxic macroscopic growths along an acid mine drainage.</title>
        <authorList>
            <person name="Mendez-Garcia C."/>
            <person name="Mesa V."/>
            <person name="Sprenger R.R."/>
            <person name="Richter M."/>
            <person name="Diez M.S."/>
            <person name="Solano J."/>
            <person name="Bargiela R."/>
            <person name="Golyshina O.V."/>
            <person name="Manteca A."/>
            <person name="Ramos J.L."/>
            <person name="Gallego J.R."/>
            <person name="Llorente I."/>
            <person name="Martins Dos Santos V.A."/>
            <person name="Jensen O.N."/>
            <person name="Pelaez A.I."/>
            <person name="Sanchez J."/>
            <person name="Ferrer M."/>
        </authorList>
    </citation>
    <scope>NUCLEOTIDE SEQUENCE</scope>
</reference>
<dbReference type="GO" id="GO:0004803">
    <property type="term" value="F:transposase activity"/>
    <property type="evidence" value="ECO:0007669"/>
    <property type="project" value="InterPro"/>
</dbReference>
<dbReference type="Gene3D" id="1.10.10.10">
    <property type="entry name" value="Winged helix-like DNA-binding domain superfamily/Winged helix DNA-binding domain"/>
    <property type="match status" value="1"/>
</dbReference>
<reference evidence="1" key="1">
    <citation type="submission" date="2013-08" db="EMBL/GenBank/DDBJ databases">
        <authorList>
            <person name="Mendez C."/>
            <person name="Richter M."/>
            <person name="Ferrer M."/>
            <person name="Sanchez J."/>
        </authorList>
    </citation>
    <scope>NUCLEOTIDE SEQUENCE</scope>
</reference>
<gene>
    <name evidence="1" type="ORF">B1B_10322</name>
</gene>
<dbReference type="InterPro" id="IPR036388">
    <property type="entry name" value="WH-like_DNA-bd_sf"/>
</dbReference>
<comment type="caution">
    <text evidence="1">The sequence shown here is derived from an EMBL/GenBank/DDBJ whole genome shotgun (WGS) entry which is preliminary data.</text>
</comment>
<proteinExistence type="predicted"/>
<name>T1A8J6_9ZZZZ</name>
<dbReference type="GO" id="GO:0043565">
    <property type="term" value="F:sequence-specific DNA binding"/>
    <property type="evidence" value="ECO:0007669"/>
    <property type="project" value="InterPro"/>
</dbReference>
<dbReference type="Pfam" id="PF01527">
    <property type="entry name" value="HTH_Tnp_1"/>
    <property type="match status" value="1"/>
</dbReference>
<dbReference type="GO" id="GO:0006313">
    <property type="term" value="P:DNA transposition"/>
    <property type="evidence" value="ECO:0007669"/>
    <property type="project" value="InterPro"/>
</dbReference>
<dbReference type="InterPro" id="IPR002514">
    <property type="entry name" value="Transposase_8"/>
</dbReference>
<protein>
    <submittedName>
        <fullName evidence="1">Transposase IS3/IS911</fullName>
    </submittedName>
</protein>
<dbReference type="SUPFAM" id="SSF48295">
    <property type="entry name" value="TrpR-like"/>
    <property type="match status" value="1"/>
</dbReference>
<dbReference type="EMBL" id="AUZY01006764">
    <property type="protein sequence ID" value="EQD53332.1"/>
    <property type="molecule type" value="Genomic_DNA"/>
</dbReference>